<dbReference type="InParanoid" id="A0A1Y2E5A0"/>
<evidence type="ECO:0000313" key="6">
    <source>
        <dbReference type="Proteomes" id="UP000193689"/>
    </source>
</evidence>
<dbReference type="GO" id="GO:0006508">
    <property type="term" value="P:proteolysis"/>
    <property type="evidence" value="ECO:0007669"/>
    <property type="project" value="UniProtKB-KW"/>
</dbReference>
<dbReference type="GeneID" id="63776256"/>
<dbReference type="PANTHER" id="PTHR12283">
    <property type="entry name" value="GLUTAMINYL-PEPTIDE CYCLOTRANSFERASE"/>
    <property type="match status" value="1"/>
</dbReference>
<dbReference type="RefSeq" id="XP_040717498.1">
    <property type="nucleotide sequence ID" value="XM_040860044.1"/>
</dbReference>
<keyword evidence="2" id="KW-0012">Acyltransferase</keyword>
<dbReference type="AlphaFoldDB" id="A0A1Y2E5A0"/>
<keyword evidence="3" id="KW-0479">Metal-binding</keyword>
<accession>A0A1Y2E5A0</accession>
<comment type="caution">
    <text evidence="5">The sequence shown here is derived from an EMBL/GenBank/DDBJ whole genome shotgun (WGS) entry which is preliminary data.</text>
</comment>
<dbReference type="GO" id="GO:0008270">
    <property type="term" value="F:zinc ion binding"/>
    <property type="evidence" value="ECO:0007669"/>
    <property type="project" value="TreeGrafter"/>
</dbReference>
<reference evidence="5 6" key="1">
    <citation type="submission" date="2016-07" db="EMBL/GenBank/DDBJ databases">
        <title>Pervasive Adenine N6-methylation of Active Genes in Fungi.</title>
        <authorList>
            <consortium name="DOE Joint Genome Institute"/>
            <person name="Mondo S.J."/>
            <person name="Dannebaum R.O."/>
            <person name="Kuo R.C."/>
            <person name="Labutti K."/>
            <person name="Haridas S."/>
            <person name="Kuo A."/>
            <person name="Salamov A."/>
            <person name="Ahrendt S.R."/>
            <person name="Lipzen A."/>
            <person name="Sullivan W."/>
            <person name="Andreopoulos W.B."/>
            <person name="Clum A."/>
            <person name="Lindquist E."/>
            <person name="Daum C."/>
            <person name="Ramamoorthy G.K."/>
            <person name="Gryganskyi A."/>
            <person name="Culley D."/>
            <person name="Magnuson J.K."/>
            <person name="James T.Y."/>
            <person name="O'Malley M.A."/>
            <person name="Stajich J.E."/>
            <person name="Spatafora J.W."/>
            <person name="Visel A."/>
            <person name="Grigoriev I.V."/>
        </authorList>
    </citation>
    <scope>NUCLEOTIDE SEQUENCE [LARGE SCALE GENOMIC DNA]</scope>
    <source>
        <strain evidence="5 6">CBS 129021</strain>
    </source>
</reference>
<dbReference type="GO" id="GO:0008233">
    <property type="term" value="F:peptidase activity"/>
    <property type="evidence" value="ECO:0007669"/>
    <property type="project" value="UniProtKB-KW"/>
</dbReference>
<dbReference type="InterPro" id="IPR040234">
    <property type="entry name" value="QC/QCL"/>
</dbReference>
<protein>
    <recommendedName>
        <fullName evidence="3">Peptide hydrolase</fullName>
        <ecNumber evidence="3">3.4.-.-</ecNumber>
    </recommendedName>
</protein>
<dbReference type="Proteomes" id="UP000193689">
    <property type="component" value="Unassembled WGS sequence"/>
</dbReference>
<dbReference type="OrthoDB" id="3907302at2759"/>
<dbReference type="PANTHER" id="PTHR12283:SF2">
    <property type="entry name" value="PEPTIDE HYDROLASE"/>
    <property type="match status" value="1"/>
</dbReference>
<evidence type="ECO:0000256" key="1">
    <source>
        <dbReference type="ARBA" id="ARBA00022679"/>
    </source>
</evidence>
<feature type="signal peptide" evidence="3">
    <location>
        <begin position="1"/>
        <end position="29"/>
    </location>
</feature>
<evidence type="ECO:0000256" key="3">
    <source>
        <dbReference type="RuleBase" id="RU361240"/>
    </source>
</evidence>
<keyword evidence="3" id="KW-0732">Signal</keyword>
<dbReference type="InterPro" id="IPR007484">
    <property type="entry name" value="Peptidase_M28"/>
</dbReference>
<dbReference type="SUPFAM" id="SSF53187">
    <property type="entry name" value="Zn-dependent exopeptidases"/>
    <property type="match status" value="1"/>
</dbReference>
<dbReference type="InterPro" id="IPR037457">
    <property type="entry name" value="M28_QC"/>
</dbReference>
<evidence type="ECO:0000256" key="2">
    <source>
        <dbReference type="ARBA" id="ARBA00023315"/>
    </source>
</evidence>
<dbReference type="GO" id="GO:0016603">
    <property type="term" value="F:glutaminyl-peptide cyclotransferase activity"/>
    <property type="evidence" value="ECO:0007669"/>
    <property type="project" value="InterPro"/>
</dbReference>
<keyword evidence="6" id="KW-1185">Reference proteome</keyword>
<keyword evidence="3" id="KW-0378">Hydrolase</keyword>
<dbReference type="Gene3D" id="3.40.630.10">
    <property type="entry name" value="Zn peptidases"/>
    <property type="match status" value="1"/>
</dbReference>
<organism evidence="5 6">
    <name type="scientific">Pseudomassariella vexata</name>
    <dbReference type="NCBI Taxonomy" id="1141098"/>
    <lineage>
        <taxon>Eukaryota</taxon>
        <taxon>Fungi</taxon>
        <taxon>Dikarya</taxon>
        <taxon>Ascomycota</taxon>
        <taxon>Pezizomycotina</taxon>
        <taxon>Sordariomycetes</taxon>
        <taxon>Xylariomycetidae</taxon>
        <taxon>Amphisphaeriales</taxon>
        <taxon>Pseudomassariaceae</taxon>
        <taxon>Pseudomassariella</taxon>
    </lineage>
</organism>
<evidence type="ECO:0000313" key="5">
    <source>
        <dbReference type="EMBL" id="ORY66534.1"/>
    </source>
</evidence>
<dbReference type="Pfam" id="PF04389">
    <property type="entry name" value="Peptidase_M28"/>
    <property type="match status" value="1"/>
</dbReference>
<keyword evidence="3" id="KW-0645">Protease</keyword>
<feature type="chain" id="PRO_5011815200" description="Peptide hydrolase" evidence="3">
    <location>
        <begin position="30"/>
        <end position="377"/>
    </location>
</feature>
<dbReference type="EC" id="3.4.-.-" evidence="3"/>
<keyword evidence="3" id="KW-0862">Zinc</keyword>
<dbReference type="EMBL" id="MCFJ01000005">
    <property type="protein sequence ID" value="ORY66534.1"/>
    <property type="molecule type" value="Genomic_DNA"/>
</dbReference>
<comment type="similarity">
    <text evidence="3">Belongs to the peptidase M28 family.</text>
</comment>
<sequence length="377" mass="42211">MTRHLPLFATSQHLLCALILHLLIVTTVAYQKLSDDFLKNITFNDADFDIHNAGLLAPLLITRVPGTPGQVAAQQHFVNFFQKELPKWTIEWQNSTSTTPATGDEQLPFANLIIKREPPWTKPGQANYLTLVAHYDSKISPKGFIGATDSAVPCAIIMNTARFVDKYMTQMHDEMVALGELGGTVPMDMGVQILLLDGEEAFVTWTATDSLYGARSLAEEWEGMRNPAMSTYRDPLSQISMFVLLDLLGSKDPHVPSYFQSTHWAYQGMASIEERMRKLELLESSPKSPFLPDAGKLPIQFSRGYMQDDHVPFMQRGVPTLHIIPSPFPGVWHRMEDDGDHLDSPTVRDWARIVTAFALEWLDMMELVPGATSPPVS</sequence>
<gene>
    <name evidence="5" type="ORF">BCR38DRAFT_430585</name>
</gene>
<feature type="domain" description="Peptidase M28" evidence="4">
    <location>
        <begin position="123"/>
        <end position="357"/>
    </location>
</feature>
<proteinExistence type="inferred from homology"/>
<evidence type="ECO:0000259" key="4">
    <source>
        <dbReference type="Pfam" id="PF04389"/>
    </source>
</evidence>
<dbReference type="FunCoup" id="A0A1Y2E5A0">
    <property type="interactions" value="145"/>
</dbReference>
<name>A0A1Y2E5A0_9PEZI</name>
<dbReference type="CDD" id="cd03880">
    <property type="entry name" value="M28_QC_like"/>
    <property type="match status" value="1"/>
</dbReference>
<keyword evidence="1 5" id="KW-0808">Transferase</keyword>